<accession>A0A1D1W8B4</accession>
<dbReference type="EMBL" id="BDGG01000024">
    <property type="protein sequence ID" value="GAV09615.1"/>
    <property type="molecule type" value="Genomic_DNA"/>
</dbReference>
<reference evidence="1 2" key="1">
    <citation type="journal article" date="2016" name="Nat. Commun.">
        <title>Extremotolerant tardigrade genome and improved radiotolerance of human cultured cells by tardigrade-unique protein.</title>
        <authorList>
            <person name="Hashimoto T."/>
            <person name="Horikawa D.D."/>
            <person name="Saito Y."/>
            <person name="Kuwahara H."/>
            <person name="Kozuka-Hata H."/>
            <person name="Shin-I T."/>
            <person name="Minakuchi Y."/>
            <person name="Ohishi K."/>
            <person name="Motoyama A."/>
            <person name="Aizu T."/>
            <person name="Enomoto A."/>
            <person name="Kondo K."/>
            <person name="Tanaka S."/>
            <person name="Hara Y."/>
            <person name="Koshikawa S."/>
            <person name="Sagara H."/>
            <person name="Miura T."/>
            <person name="Yokobori S."/>
            <person name="Miyagawa K."/>
            <person name="Suzuki Y."/>
            <person name="Kubo T."/>
            <person name="Oyama M."/>
            <person name="Kohara Y."/>
            <person name="Fujiyama A."/>
            <person name="Arakawa K."/>
            <person name="Katayama T."/>
            <person name="Toyoda A."/>
            <person name="Kunieda T."/>
        </authorList>
    </citation>
    <scope>NUCLEOTIDE SEQUENCE [LARGE SCALE GENOMIC DNA]</scope>
    <source>
        <strain evidence="1 2">YOKOZUNA-1</strain>
    </source>
</reference>
<dbReference type="AlphaFoldDB" id="A0A1D1W8B4"/>
<proteinExistence type="predicted"/>
<gene>
    <name evidence="1" type="primary">RvY_19120-1</name>
    <name evidence="1" type="synonym">RvY_19120.1</name>
    <name evidence="1" type="ORF">RvY_19120</name>
</gene>
<protein>
    <submittedName>
        <fullName evidence="1">Uncharacterized protein</fullName>
    </submittedName>
</protein>
<dbReference type="Proteomes" id="UP000186922">
    <property type="component" value="Unassembled WGS sequence"/>
</dbReference>
<evidence type="ECO:0000313" key="2">
    <source>
        <dbReference type="Proteomes" id="UP000186922"/>
    </source>
</evidence>
<comment type="caution">
    <text evidence="1">The sequence shown here is derived from an EMBL/GenBank/DDBJ whole genome shotgun (WGS) entry which is preliminary data.</text>
</comment>
<evidence type="ECO:0000313" key="1">
    <source>
        <dbReference type="EMBL" id="GAV09615.1"/>
    </source>
</evidence>
<name>A0A1D1W8B4_RAMVA</name>
<keyword evidence="2" id="KW-1185">Reference proteome</keyword>
<organism evidence="1 2">
    <name type="scientific">Ramazzottius varieornatus</name>
    <name type="common">Water bear</name>
    <name type="synonym">Tardigrade</name>
    <dbReference type="NCBI Taxonomy" id="947166"/>
    <lineage>
        <taxon>Eukaryota</taxon>
        <taxon>Metazoa</taxon>
        <taxon>Ecdysozoa</taxon>
        <taxon>Tardigrada</taxon>
        <taxon>Eutardigrada</taxon>
        <taxon>Parachela</taxon>
        <taxon>Hypsibioidea</taxon>
        <taxon>Ramazzottiidae</taxon>
        <taxon>Ramazzottius</taxon>
    </lineage>
</organism>
<sequence>MADDQLAERFIDLTMQLYDNMMEKCKKNMDPLQDNIELLEGKSGHCIPLSTRWWWASS</sequence>